<proteinExistence type="predicted"/>
<name>A0A6C0H620_9ZZZZ</name>
<protein>
    <submittedName>
        <fullName evidence="2">Uncharacterized protein</fullName>
    </submittedName>
</protein>
<dbReference type="EMBL" id="MN739886">
    <property type="protein sequence ID" value="QHT76022.1"/>
    <property type="molecule type" value="Genomic_DNA"/>
</dbReference>
<dbReference type="AlphaFoldDB" id="A0A6C0H620"/>
<evidence type="ECO:0000256" key="1">
    <source>
        <dbReference type="SAM" id="MobiDB-lite"/>
    </source>
</evidence>
<accession>A0A6C0H620</accession>
<organism evidence="2">
    <name type="scientific">viral metagenome</name>
    <dbReference type="NCBI Taxonomy" id="1070528"/>
    <lineage>
        <taxon>unclassified sequences</taxon>
        <taxon>metagenomes</taxon>
        <taxon>organismal metagenomes</taxon>
    </lineage>
</organism>
<sequence length="96" mass="10449">MTGGSGGINAKRLSRTTTRLGTYDGYPGTLPSSNAGQTQISLTAGGGATKGSFVRSYRFNQSNTSTGNYYSGRHFINHPFDVYKNPNNYYGFSLYR</sequence>
<reference evidence="2" key="1">
    <citation type="journal article" date="2020" name="Nature">
        <title>Giant virus diversity and host interactions through global metagenomics.</title>
        <authorList>
            <person name="Schulz F."/>
            <person name="Roux S."/>
            <person name="Paez-Espino D."/>
            <person name="Jungbluth S."/>
            <person name="Walsh D.A."/>
            <person name="Denef V.J."/>
            <person name="McMahon K.D."/>
            <person name="Konstantinidis K.T."/>
            <person name="Eloe-Fadrosh E.A."/>
            <person name="Kyrpides N.C."/>
            <person name="Woyke T."/>
        </authorList>
    </citation>
    <scope>NUCLEOTIDE SEQUENCE</scope>
    <source>
        <strain evidence="2">GVMAG-M-3300023179-71</strain>
    </source>
</reference>
<feature type="region of interest" description="Disordered" evidence="1">
    <location>
        <begin position="1"/>
        <end position="38"/>
    </location>
</feature>
<evidence type="ECO:0000313" key="2">
    <source>
        <dbReference type="EMBL" id="QHT76022.1"/>
    </source>
</evidence>